<feature type="signal peptide" evidence="9">
    <location>
        <begin position="1"/>
        <end position="25"/>
    </location>
</feature>
<dbReference type="InterPro" id="IPR018247">
    <property type="entry name" value="EF_Hand_1_Ca_BS"/>
</dbReference>
<dbReference type="PANTHER" id="PTHR30069:SF29">
    <property type="entry name" value="HEMOGLOBIN AND HEMOGLOBIN-HAPTOGLOBIN-BINDING PROTEIN 1-RELATED"/>
    <property type="match status" value="1"/>
</dbReference>
<gene>
    <name evidence="11" type="ORF">DRW42_09745</name>
</gene>
<dbReference type="SUPFAM" id="SSF49464">
    <property type="entry name" value="Carboxypeptidase regulatory domain-like"/>
    <property type="match status" value="1"/>
</dbReference>
<dbReference type="InterPro" id="IPR036942">
    <property type="entry name" value="Beta-barrel_TonB_sf"/>
</dbReference>
<comment type="similarity">
    <text evidence="8">Belongs to the TonB-dependent receptor family.</text>
</comment>
<keyword evidence="7 8" id="KW-0998">Cell outer membrane</keyword>
<dbReference type="SUPFAM" id="SSF56935">
    <property type="entry name" value="Porins"/>
    <property type="match status" value="1"/>
</dbReference>
<dbReference type="NCBIfam" id="TIGR04057">
    <property type="entry name" value="SusC_RagA_signa"/>
    <property type="match status" value="1"/>
</dbReference>
<dbReference type="GO" id="GO:0009279">
    <property type="term" value="C:cell outer membrane"/>
    <property type="evidence" value="ECO:0007669"/>
    <property type="project" value="UniProtKB-SubCell"/>
</dbReference>
<dbReference type="Proteomes" id="UP000252081">
    <property type="component" value="Unassembled WGS sequence"/>
</dbReference>
<evidence type="ECO:0000313" key="12">
    <source>
        <dbReference type="Proteomes" id="UP000252081"/>
    </source>
</evidence>
<evidence type="ECO:0000259" key="10">
    <source>
        <dbReference type="Pfam" id="PF07715"/>
    </source>
</evidence>
<evidence type="ECO:0000256" key="8">
    <source>
        <dbReference type="PROSITE-ProRule" id="PRU01360"/>
    </source>
</evidence>
<dbReference type="InterPro" id="IPR012910">
    <property type="entry name" value="Plug_dom"/>
</dbReference>
<dbReference type="Gene3D" id="2.60.40.1120">
    <property type="entry name" value="Carboxypeptidase-like, regulatory domain"/>
    <property type="match status" value="1"/>
</dbReference>
<sequence length="1085" mass="118971">MILKKYFFRAVAFIALLMMAQKLSAQSSAVQITIVRGKITEKATGKPLPGATITEKNKDNRLVNGVVSDQNGNYQIKINDTKDSLHFAMVGLKSVSRAIRGEVINVSLEDSENSLGIVEITGNVKTNSGGFLNIERKNRTSASSRIDMKDLENVPATSIDALLEGKASGLLISMNDGSPGSGSSIQIRGATSLGLNSQPLVVVDDVPYKSPAGTDVDANNPQGLSDLVGISPSDIASIDILKDAAATAVYGSDGANGVIVIRTKRGNNYAPSISINSITQIKIPQRPFPLLNGDEYKTMMLEAYQNKYGTTGIDLVSSAIGKLFLERGAIDYENYNNNTYWPDVINMKRGFSQSTTASILGGGEATSYSVSMGYLNDTGPVINTNYKRLTGRFNFDYKISNKLRFSSNFSYLNENKASTIENVGDIVVRKAPVLPVYTQDQYGNPLATYFVPGTSGFQNDLKNPLALVDNGISTNKADRLDASVFLRYNPIKGLQIISQVANSFQGGRSDKFLPLTASGADYFRRTNLLLSASDQVNTGSVIPQNYSRINIKNDLNYSYSSGKHTFQGLFSSIISSETTTSITINGRNTPSEYLEAGYSTDYINNIGSYKFTRRETKLIGQAVYQYADKFSVMGSINREGSSTFGKNNMYGTFPSVSAFWRPTSEAFMKGTKNWLTDLKFRGSWGITGRAPQNGQSNLLTYSANAAFADIQGVVPDNIELTNLRWEKSTSVNIGSDILFFNGKLSVSADWSNIKTRDLLLNQPITGTSGFESIQTNFGDMEGKVYELEVFTNAIRGKKWRLQASFNIASSNTRITALPNNLPVINASAFDNGKFMSLVNVGDRIGTIYGLKYKGVYSRDEDAFVKDDAGKYVTDFNGQKIPIRWLNSTGEIFTGGDANYEDLNKDGIINKQDVTAIGNAVPKVYGGFMFRLGYSDWELMSTFTYRYGVDIVNEAQMNSTNMYNNNNQSSAVMRRWRKQGDVTDIPRALLGAGHNWVGSDRFVEDGSYVRMNTLSLTYNIPKKLLARLSLRTARLTFTSSNPFLLTKYTGVDPTVSMNGNDPFSTGRDRSQTPNPLVFTLAALITF</sequence>
<protein>
    <recommendedName>
        <fullName evidence="10">TonB-dependent receptor plug domain-containing protein</fullName>
    </recommendedName>
</protein>
<dbReference type="InterPro" id="IPR008969">
    <property type="entry name" value="CarboxyPept-like_regulatory"/>
</dbReference>
<dbReference type="GO" id="GO:0015344">
    <property type="term" value="F:siderophore uptake transmembrane transporter activity"/>
    <property type="evidence" value="ECO:0007669"/>
    <property type="project" value="TreeGrafter"/>
</dbReference>
<comment type="subcellular location">
    <subcellularLocation>
        <location evidence="1 8">Cell outer membrane</location>
        <topology evidence="1 8">Multi-pass membrane protein</topology>
    </subcellularLocation>
</comment>
<evidence type="ECO:0000313" key="11">
    <source>
        <dbReference type="EMBL" id="RBQ07875.1"/>
    </source>
</evidence>
<comment type="caution">
    <text evidence="11">The sequence shown here is derived from an EMBL/GenBank/DDBJ whole genome shotgun (WGS) entry which is preliminary data.</text>
</comment>
<dbReference type="InterPro" id="IPR037066">
    <property type="entry name" value="Plug_dom_sf"/>
</dbReference>
<dbReference type="EMBL" id="QNQU01000007">
    <property type="protein sequence ID" value="RBQ07875.1"/>
    <property type="molecule type" value="Genomic_DNA"/>
</dbReference>
<dbReference type="PROSITE" id="PS00018">
    <property type="entry name" value="EF_HAND_1"/>
    <property type="match status" value="1"/>
</dbReference>
<dbReference type="AlphaFoldDB" id="A0A366L1W7"/>
<dbReference type="GO" id="GO:0044718">
    <property type="term" value="P:siderophore transmembrane transport"/>
    <property type="evidence" value="ECO:0007669"/>
    <property type="project" value="TreeGrafter"/>
</dbReference>
<dbReference type="RefSeq" id="WP_113948634.1">
    <property type="nucleotide sequence ID" value="NZ_QNQU01000007.1"/>
</dbReference>
<dbReference type="PANTHER" id="PTHR30069">
    <property type="entry name" value="TONB-DEPENDENT OUTER MEMBRANE RECEPTOR"/>
    <property type="match status" value="1"/>
</dbReference>
<evidence type="ECO:0000256" key="3">
    <source>
        <dbReference type="ARBA" id="ARBA00022452"/>
    </source>
</evidence>
<keyword evidence="2 8" id="KW-0813">Transport</keyword>
<dbReference type="InterPro" id="IPR039426">
    <property type="entry name" value="TonB-dep_rcpt-like"/>
</dbReference>
<evidence type="ECO:0000256" key="2">
    <source>
        <dbReference type="ARBA" id="ARBA00022448"/>
    </source>
</evidence>
<evidence type="ECO:0000256" key="6">
    <source>
        <dbReference type="ARBA" id="ARBA00023136"/>
    </source>
</evidence>
<keyword evidence="6 8" id="KW-0472">Membrane</keyword>
<keyword evidence="4 8" id="KW-0812">Transmembrane</keyword>
<keyword evidence="3 8" id="KW-1134">Transmembrane beta strand</keyword>
<name>A0A366L1W7_9SPHI</name>
<evidence type="ECO:0000256" key="9">
    <source>
        <dbReference type="SAM" id="SignalP"/>
    </source>
</evidence>
<proteinExistence type="inferred from homology"/>
<accession>A0A366L1W7</accession>
<dbReference type="Pfam" id="PF07715">
    <property type="entry name" value="Plug"/>
    <property type="match status" value="1"/>
</dbReference>
<feature type="chain" id="PRO_5016993437" description="TonB-dependent receptor plug domain-containing protein" evidence="9">
    <location>
        <begin position="26"/>
        <end position="1085"/>
    </location>
</feature>
<evidence type="ECO:0000256" key="5">
    <source>
        <dbReference type="ARBA" id="ARBA00022729"/>
    </source>
</evidence>
<dbReference type="NCBIfam" id="TIGR04056">
    <property type="entry name" value="OMP_RagA_SusC"/>
    <property type="match status" value="1"/>
</dbReference>
<keyword evidence="5 9" id="KW-0732">Signal</keyword>
<organism evidence="11 12">
    <name type="scientific">Pedobacter miscanthi</name>
    <dbReference type="NCBI Taxonomy" id="2259170"/>
    <lineage>
        <taxon>Bacteria</taxon>
        <taxon>Pseudomonadati</taxon>
        <taxon>Bacteroidota</taxon>
        <taxon>Sphingobacteriia</taxon>
        <taxon>Sphingobacteriales</taxon>
        <taxon>Sphingobacteriaceae</taxon>
        <taxon>Pedobacter</taxon>
    </lineage>
</organism>
<reference evidence="11 12" key="1">
    <citation type="submission" date="2018-07" db="EMBL/GenBank/DDBJ databases">
        <title>A draft genome of a endophytic bacteria, a new species of Pedobacter.</title>
        <authorList>
            <person name="Zhang Z.D."/>
            <person name="Chen Z.J."/>
        </authorList>
    </citation>
    <scope>NUCLEOTIDE SEQUENCE [LARGE SCALE GENOMIC DNA]</scope>
    <source>
        <strain evidence="11 12">RS10</strain>
    </source>
</reference>
<feature type="domain" description="TonB-dependent receptor plug" evidence="10">
    <location>
        <begin position="139"/>
        <end position="258"/>
    </location>
</feature>
<dbReference type="Gene3D" id="2.170.130.10">
    <property type="entry name" value="TonB-dependent receptor, plug domain"/>
    <property type="match status" value="1"/>
</dbReference>
<keyword evidence="12" id="KW-1185">Reference proteome</keyword>
<evidence type="ECO:0000256" key="4">
    <source>
        <dbReference type="ARBA" id="ARBA00022692"/>
    </source>
</evidence>
<evidence type="ECO:0000256" key="7">
    <source>
        <dbReference type="ARBA" id="ARBA00023237"/>
    </source>
</evidence>
<dbReference type="Pfam" id="PF13715">
    <property type="entry name" value="CarbopepD_reg_2"/>
    <property type="match status" value="1"/>
</dbReference>
<evidence type="ECO:0000256" key="1">
    <source>
        <dbReference type="ARBA" id="ARBA00004571"/>
    </source>
</evidence>
<dbReference type="InterPro" id="IPR023996">
    <property type="entry name" value="TonB-dep_OMP_SusC/RagA"/>
</dbReference>
<dbReference type="OrthoDB" id="1019466at2"/>
<dbReference type="Gene3D" id="2.40.170.20">
    <property type="entry name" value="TonB-dependent receptor, beta-barrel domain"/>
    <property type="match status" value="1"/>
</dbReference>
<dbReference type="PROSITE" id="PS52016">
    <property type="entry name" value="TONB_DEPENDENT_REC_3"/>
    <property type="match status" value="1"/>
</dbReference>
<dbReference type="InterPro" id="IPR023997">
    <property type="entry name" value="TonB-dep_OMP_SusC/RagA_CS"/>
</dbReference>